<evidence type="ECO:0000256" key="2">
    <source>
        <dbReference type="ARBA" id="ARBA00022912"/>
    </source>
</evidence>
<evidence type="ECO:0000313" key="7">
    <source>
        <dbReference type="Proteomes" id="UP000256970"/>
    </source>
</evidence>
<dbReference type="AlphaFoldDB" id="A0A383W1G7"/>
<evidence type="ECO:0000259" key="4">
    <source>
        <dbReference type="PROSITE" id="PS50054"/>
    </source>
</evidence>
<dbReference type="SMART" id="SM00195">
    <property type="entry name" value="DSPc"/>
    <property type="match status" value="1"/>
</dbReference>
<dbReference type="PROSITE" id="PS00383">
    <property type="entry name" value="TYR_PHOSPHATASE_1"/>
    <property type="match status" value="1"/>
</dbReference>
<gene>
    <name evidence="6" type="ORF">BQ4739_LOCUS11473</name>
</gene>
<feature type="compositionally biased region" description="Low complexity" evidence="3">
    <location>
        <begin position="196"/>
        <end position="226"/>
    </location>
</feature>
<reference evidence="6 7" key="1">
    <citation type="submission" date="2016-10" db="EMBL/GenBank/DDBJ databases">
        <authorList>
            <person name="Cai Z."/>
        </authorList>
    </citation>
    <scope>NUCLEOTIDE SEQUENCE [LARGE SCALE GENOMIC DNA]</scope>
</reference>
<dbReference type="CDD" id="cd14498">
    <property type="entry name" value="DSP"/>
    <property type="match status" value="1"/>
</dbReference>
<feature type="domain" description="Tyrosine specific protein phosphatases" evidence="5">
    <location>
        <begin position="71"/>
        <end position="128"/>
    </location>
</feature>
<proteinExistence type="predicted"/>
<dbReference type="PROSITE" id="PS50054">
    <property type="entry name" value="TYR_PHOSPHATASE_DUAL"/>
    <property type="match status" value="1"/>
</dbReference>
<organism evidence="6 7">
    <name type="scientific">Tetradesmus obliquus</name>
    <name type="common">Green alga</name>
    <name type="synonym">Acutodesmus obliquus</name>
    <dbReference type="NCBI Taxonomy" id="3088"/>
    <lineage>
        <taxon>Eukaryota</taxon>
        <taxon>Viridiplantae</taxon>
        <taxon>Chlorophyta</taxon>
        <taxon>core chlorophytes</taxon>
        <taxon>Chlorophyceae</taxon>
        <taxon>CS clade</taxon>
        <taxon>Sphaeropleales</taxon>
        <taxon>Scenedesmaceae</taxon>
        <taxon>Tetradesmus</taxon>
    </lineage>
</organism>
<feature type="domain" description="Tyrosine-protein phosphatase" evidence="4">
    <location>
        <begin position="9"/>
        <end position="150"/>
    </location>
</feature>
<evidence type="ECO:0000313" key="6">
    <source>
        <dbReference type="EMBL" id="SZX71341.1"/>
    </source>
</evidence>
<evidence type="ECO:0000259" key="5">
    <source>
        <dbReference type="PROSITE" id="PS50056"/>
    </source>
</evidence>
<dbReference type="InterPro" id="IPR000387">
    <property type="entry name" value="Tyr_Pase_dom"/>
</dbReference>
<evidence type="ECO:0000256" key="1">
    <source>
        <dbReference type="ARBA" id="ARBA00022801"/>
    </source>
</evidence>
<dbReference type="Gene3D" id="3.90.190.10">
    <property type="entry name" value="Protein tyrosine phosphatase superfamily"/>
    <property type="match status" value="1"/>
</dbReference>
<dbReference type="InterPro" id="IPR020422">
    <property type="entry name" value="TYR_PHOSPHATASE_DUAL_dom"/>
</dbReference>
<dbReference type="PANTHER" id="PTHR46377:SF1">
    <property type="entry name" value="DUAL SPECIFICITY PROTEIN PHOSPHATASE 19"/>
    <property type="match status" value="1"/>
</dbReference>
<dbReference type="Pfam" id="PF00782">
    <property type="entry name" value="DSPc"/>
    <property type="match status" value="1"/>
</dbReference>
<dbReference type="SUPFAM" id="SSF52799">
    <property type="entry name" value="(Phosphotyrosine protein) phosphatases II"/>
    <property type="match status" value="1"/>
</dbReference>
<dbReference type="PROSITE" id="PS50056">
    <property type="entry name" value="TYR_PHOSPHATASE_2"/>
    <property type="match status" value="1"/>
</dbReference>
<dbReference type="InterPro" id="IPR000340">
    <property type="entry name" value="Dual-sp_phosphatase_cat-dom"/>
</dbReference>
<feature type="region of interest" description="Disordered" evidence="3">
    <location>
        <begin position="188"/>
        <end position="239"/>
    </location>
</feature>
<dbReference type="PANTHER" id="PTHR46377">
    <property type="entry name" value="DUAL SPECIFICITY PROTEIN PHOSPHATASE 19"/>
    <property type="match status" value="1"/>
</dbReference>
<keyword evidence="2" id="KW-0904">Protein phosphatase</keyword>
<dbReference type="InterPro" id="IPR016130">
    <property type="entry name" value="Tyr_Pase_AS"/>
</dbReference>
<keyword evidence="7" id="KW-1185">Reference proteome</keyword>
<dbReference type="GO" id="GO:0005737">
    <property type="term" value="C:cytoplasm"/>
    <property type="evidence" value="ECO:0007669"/>
    <property type="project" value="TreeGrafter"/>
</dbReference>
<dbReference type="EMBL" id="FNXT01001044">
    <property type="protein sequence ID" value="SZX71341.1"/>
    <property type="molecule type" value="Genomic_DNA"/>
</dbReference>
<protein>
    <recommendedName>
        <fullName evidence="8">Protein-tyrosine-phosphatase</fullName>
    </recommendedName>
</protein>
<evidence type="ECO:0008006" key="8">
    <source>
        <dbReference type="Google" id="ProtNLM"/>
    </source>
</evidence>
<dbReference type="GO" id="GO:0008579">
    <property type="term" value="F:JUN kinase phosphatase activity"/>
    <property type="evidence" value="ECO:0007669"/>
    <property type="project" value="TreeGrafter"/>
</dbReference>
<name>A0A383W1G7_TETOB</name>
<sequence>MQQAVLVAEPDRIKQQLFLSSLRSEACSGVLDAHGITHILQVGFELRPSHPSKYTYLSLPVYDMVEQDIIACFPAAFEFIDRAIASGGVVLVHCQAGVSRSASIVIGYCMWKDGLSVDAATAAVQRARSCIWPNAGFKCQLRAFEALGCDASRWQGWSMQQFLLSQYGNDSVGFMSSMLGGTPVDRLRDGGRSSRRTAAAAKDASAAGAAGSGSTRHVTSPGAAADIGGGNGIDRQRRSSWSYQGGPYAAANAAAAAAAGVAVMSSSFGRQRARSNAGEEAALMMAG</sequence>
<dbReference type="STRING" id="3088.A0A383W1G7"/>
<accession>A0A383W1G7</accession>
<dbReference type="InterPro" id="IPR029021">
    <property type="entry name" value="Prot-tyrosine_phosphatase-like"/>
</dbReference>
<keyword evidence="1" id="KW-0378">Hydrolase</keyword>
<dbReference type="Proteomes" id="UP000256970">
    <property type="component" value="Unassembled WGS sequence"/>
</dbReference>
<evidence type="ECO:0000256" key="3">
    <source>
        <dbReference type="SAM" id="MobiDB-lite"/>
    </source>
</evidence>